<dbReference type="InterPro" id="IPR056743">
    <property type="entry name" value="TRM5-TYW2-like_MTfase"/>
</dbReference>
<dbReference type="NCBIfam" id="TIGR02467">
    <property type="entry name" value="CbiE"/>
    <property type="match status" value="1"/>
</dbReference>
<dbReference type="PANTHER" id="PTHR43182:SF1">
    <property type="entry name" value="COBALT-PRECORRIN-7 C(5)-METHYLTRANSFERASE"/>
    <property type="match status" value="1"/>
</dbReference>
<dbReference type="InterPro" id="IPR029063">
    <property type="entry name" value="SAM-dependent_MTases_sf"/>
</dbReference>
<evidence type="ECO:0000313" key="9">
    <source>
        <dbReference type="Proteomes" id="UP000260793"/>
    </source>
</evidence>
<evidence type="ECO:0000256" key="5">
    <source>
        <dbReference type="ARBA" id="ARBA00022691"/>
    </source>
</evidence>
<accession>A0A3E4LPN0</accession>
<evidence type="ECO:0000313" key="8">
    <source>
        <dbReference type="EMBL" id="RGK39471.1"/>
    </source>
</evidence>
<comment type="caution">
    <text evidence="8">The sequence shown here is derived from an EMBL/GenBank/DDBJ whole genome shotgun (WGS) entry which is preliminary data.</text>
</comment>
<feature type="domain" description="Tetrapyrrole methylase" evidence="6">
    <location>
        <begin position="16"/>
        <end position="210"/>
    </location>
</feature>
<dbReference type="PANTHER" id="PTHR43182">
    <property type="entry name" value="COBALT-PRECORRIN-6B C(15)-METHYLTRANSFERASE (DECARBOXYLATING)"/>
    <property type="match status" value="1"/>
</dbReference>
<evidence type="ECO:0000256" key="2">
    <source>
        <dbReference type="ARBA" id="ARBA00022573"/>
    </source>
</evidence>
<dbReference type="GO" id="GO:0009236">
    <property type="term" value="P:cobalamin biosynthetic process"/>
    <property type="evidence" value="ECO:0007669"/>
    <property type="project" value="UniProtKB-UniPathway"/>
</dbReference>
<dbReference type="EMBL" id="QSQN01000019">
    <property type="protein sequence ID" value="RGK39471.1"/>
    <property type="molecule type" value="Genomic_DNA"/>
</dbReference>
<keyword evidence="5" id="KW-0949">S-adenosyl-L-methionine</keyword>
<dbReference type="InterPro" id="IPR014008">
    <property type="entry name" value="Cbl_synth_MTase_CbiT"/>
</dbReference>
<feature type="domain" description="TRM5/TYW2-like methyltransferase" evidence="7">
    <location>
        <begin position="265"/>
        <end position="331"/>
    </location>
</feature>
<dbReference type="Pfam" id="PF02475">
    <property type="entry name" value="TRM5-TYW2_MTfase"/>
    <property type="match status" value="1"/>
</dbReference>
<organism evidence="8 9">
    <name type="scientific">[Ruminococcus] lactaris</name>
    <dbReference type="NCBI Taxonomy" id="46228"/>
    <lineage>
        <taxon>Bacteria</taxon>
        <taxon>Bacillati</taxon>
        <taxon>Bacillota</taxon>
        <taxon>Clostridia</taxon>
        <taxon>Lachnospirales</taxon>
        <taxon>Lachnospiraceae</taxon>
        <taxon>Mediterraneibacter</taxon>
    </lineage>
</organism>
<dbReference type="InterPro" id="IPR050714">
    <property type="entry name" value="Cobalamin_biosynth_MTase"/>
</dbReference>
<sequence length="425" mass="47264">MRVDKNRENSGEKRRKIFLTGIGMGMPEMLTARAKEVIDQADCLIGAKRMLECAKRILPGEMQEKKKMMVEYRPEQIAEIIKAEKEDWKIGILLSGDIGFFSGAKKLEKVLEGFADEVILVPGISSIVYLSAKIGIAWEDAAIISLHGKNENFIQTIDKREKTFLLLGGTDAGKVFYKRMLEYEMNEVKIHIGTNLSYADECVRSGVLSDFQEEDFEGLTAVMVENPVPSKATGPHRKDEEFLRGKVPMTKAEIRAVSVAQMELTEDAVVYDIGAGTGSVSVEIALSGEKIKVYAIEKNPEGVELIRQNRKKFRVDGIRIIEGNAPEVLEGLEMPTHVFIGGSSGNLRQIIEKVTDANPEVKIVLNAISLETLGEVMELSKDGLLKEIQVTQLSAARSRILGDYHMMTGQNPVYIIRSERRATET</sequence>
<reference evidence="8 9" key="1">
    <citation type="submission" date="2018-08" db="EMBL/GenBank/DDBJ databases">
        <title>A genome reference for cultivated species of the human gut microbiota.</title>
        <authorList>
            <person name="Zou Y."/>
            <person name="Xue W."/>
            <person name="Luo G."/>
        </authorList>
    </citation>
    <scope>NUCLEOTIDE SEQUENCE [LARGE SCALE GENOMIC DNA]</scope>
    <source>
        <strain evidence="8 9">TF11-7</strain>
    </source>
</reference>
<evidence type="ECO:0000256" key="4">
    <source>
        <dbReference type="ARBA" id="ARBA00022679"/>
    </source>
</evidence>
<dbReference type="Gene3D" id="3.40.50.150">
    <property type="entry name" value="Vaccinia Virus protein VP39"/>
    <property type="match status" value="1"/>
</dbReference>
<dbReference type="AlphaFoldDB" id="A0A3E4LPN0"/>
<dbReference type="InterPro" id="IPR035996">
    <property type="entry name" value="4pyrrol_Methylase_sf"/>
</dbReference>
<dbReference type="CDD" id="cd02440">
    <property type="entry name" value="AdoMet_MTases"/>
    <property type="match status" value="1"/>
</dbReference>
<dbReference type="InterPro" id="IPR014777">
    <property type="entry name" value="4pyrrole_Mease_sub1"/>
</dbReference>
<keyword evidence="3 8" id="KW-0489">Methyltransferase</keyword>
<dbReference type="GO" id="GO:0032259">
    <property type="term" value="P:methylation"/>
    <property type="evidence" value="ECO:0007669"/>
    <property type="project" value="UniProtKB-KW"/>
</dbReference>
<evidence type="ECO:0000256" key="3">
    <source>
        <dbReference type="ARBA" id="ARBA00022603"/>
    </source>
</evidence>
<dbReference type="GO" id="GO:0008276">
    <property type="term" value="F:protein methyltransferase activity"/>
    <property type="evidence" value="ECO:0007669"/>
    <property type="project" value="InterPro"/>
</dbReference>
<dbReference type="SUPFAM" id="SSF53790">
    <property type="entry name" value="Tetrapyrrole methylase"/>
    <property type="match status" value="1"/>
</dbReference>
<evidence type="ECO:0000259" key="6">
    <source>
        <dbReference type="Pfam" id="PF00590"/>
    </source>
</evidence>
<dbReference type="CDD" id="cd11644">
    <property type="entry name" value="Precorrin-6Y-MT"/>
    <property type="match status" value="1"/>
</dbReference>
<keyword evidence="2" id="KW-0169">Cobalamin biosynthesis</keyword>
<dbReference type="InterPro" id="IPR012818">
    <property type="entry name" value="CbiE"/>
</dbReference>
<dbReference type="NCBIfam" id="TIGR02469">
    <property type="entry name" value="CbiT"/>
    <property type="match status" value="1"/>
</dbReference>
<dbReference type="SUPFAM" id="SSF53335">
    <property type="entry name" value="S-adenosyl-L-methionine-dependent methyltransferases"/>
    <property type="match status" value="1"/>
</dbReference>
<dbReference type="Pfam" id="PF00590">
    <property type="entry name" value="TP_methylase"/>
    <property type="match status" value="1"/>
</dbReference>
<gene>
    <name evidence="8" type="primary">cbiE</name>
    <name evidence="8" type="ORF">DXD17_08080</name>
</gene>
<dbReference type="Gene3D" id="3.40.1010.10">
    <property type="entry name" value="Cobalt-precorrin-4 Transmethylase, Domain 1"/>
    <property type="match status" value="1"/>
</dbReference>
<evidence type="ECO:0000256" key="1">
    <source>
        <dbReference type="ARBA" id="ARBA00004953"/>
    </source>
</evidence>
<keyword evidence="4 8" id="KW-0808">Transferase</keyword>
<dbReference type="UniPathway" id="UPA00148"/>
<dbReference type="Gene3D" id="3.30.950.10">
    <property type="entry name" value="Methyltransferase, Cobalt-precorrin-4 Transmethylase, Domain 2"/>
    <property type="match status" value="1"/>
</dbReference>
<dbReference type="RefSeq" id="WP_117688206.1">
    <property type="nucleotide sequence ID" value="NZ_CBCSYD010000009.1"/>
</dbReference>
<name>A0A3E4LPN0_9FIRM</name>
<dbReference type="Proteomes" id="UP000260793">
    <property type="component" value="Unassembled WGS sequence"/>
</dbReference>
<comment type="pathway">
    <text evidence="1">Cofactor biosynthesis; adenosylcobalamin biosynthesis.</text>
</comment>
<proteinExistence type="predicted"/>
<protein>
    <submittedName>
        <fullName evidence="8">Precorrin-6y C5,15-methyltransferase (Decarboxylating) subunit CbiE</fullName>
    </submittedName>
</protein>
<dbReference type="InterPro" id="IPR000878">
    <property type="entry name" value="4pyrrol_Mease"/>
</dbReference>
<dbReference type="InterPro" id="IPR014776">
    <property type="entry name" value="4pyrrole_Mease_sub2"/>
</dbReference>
<evidence type="ECO:0000259" key="7">
    <source>
        <dbReference type="Pfam" id="PF02475"/>
    </source>
</evidence>